<dbReference type="STRING" id="1237149.C900_02072"/>
<dbReference type="EMBL" id="AMZN01000003">
    <property type="protein sequence ID" value="ELR73668.1"/>
    <property type="molecule type" value="Genomic_DNA"/>
</dbReference>
<accession>L8JZU2</accession>
<sequence>MKKKKLNLNDFKVQSFVTSVEGQAEETVKGGFHTLEILCGAPVGTIVCGTNNTTCCLETKVQLICDGYYTTPGGGCPVITFNGCF</sequence>
<dbReference type="InterPro" id="IPR059231">
    <property type="entry name" value="Leader_pinensin"/>
</dbReference>
<evidence type="ECO:0000313" key="1">
    <source>
        <dbReference type="EMBL" id="ELR73668.1"/>
    </source>
</evidence>
<gene>
    <name evidence="1" type="ORF">C900_02072</name>
</gene>
<dbReference type="OrthoDB" id="9945713at2"/>
<dbReference type="NCBIfam" id="NF038180">
    <property type="entry name" value="leader_pinensin"/>
    <property type="match status" value="1"/>
</dbReference>
<protein>
    <submittedName>
        <fullName evidence="1">Uncharacterized protein</fullName>
    </submittedName>
</protein>
<dbReference type="RefSeq" id="WP_009577691.1">
    <property type="nucleotide sequence ID" value="NZ_AMZN01000003.1"/>
</dbReference>
<proteinExistence type="predicted"/>
<organism evidence="1 2">
    <name type="scientific">Fulvivirga imtechensis AK7</name>
    <dbReference type="NCBI Taxonomy" id="1237149"/>
    <lineage>
        <taxon>Bacteria</taxon>
        <taxon>Pseudomonadati</taxon>
        <taxon>Bacteroidota</taxon>
        <taxon>Cytophagia</taxon>
        <taxon>Cytophagales</taxon>
        <taxon>Fulvivirgaceae</taxon>
        <taxon>Fulvivirga</taxon>
    </lineage>
</organism>
<comment type="caution">
    <text evidence="1">The sequence shown here is derived from an EMBL/GenBank/DDBJ whole genome shotgun (WGS) entry which is preliminary data.</text>
</comment>
<dbReference type="Proteomes" id="UP000011135">
    <property type="component" value="Unassembled WGS sequence"/>
</dbReference>
<reference evidence="1 2" key="1">
    <citation type="submission" date="2012-12" db="EMBL/GenBank/DDBJ databases">
        <title>Genome assembly of Fulvivirga imtechensis AK7.</title>
        <authorList>
            <person name="Nupur N."/>
            <person name="Khatri I."/>
            <person name="Kumar R."/>
            <person name="Subramanian S."/>
            <person name="Pinnaka A."/>
        </authorList>
    </citation>
    <scope>NUCLEOTIDE SEQUENCE [LARGE SCALE GENOMIC DNA]</scope>
    <source>
        <strain evidence="1 2">AK7</strain>
    </source>
</reference>
<evidence type="ECO:0000313" key="2">
    <source>
        <dbReference type="Proteomes" id="UP000011135"/>
    </source>
</evidence>
<keyword evidence="2" id="KW-1185">Reference proteome</keyword>
<dbReference type="AlphaFoldDB" id="L8JZU2"/>
<name>L8JZU2_9BACT</name>